<dbReference type="NCBIfam" id="TIGR03858">
    <property type="entry name" value="LLM_2I7G"/>
    <property type="match status" value="1"/>
</dbReference>
<evidence type="ECO:0000313" key="4">
    <source>
        <dbReference type="EMBL" id="MFD1628292.1"/>
    </source>
</evidence>
<feature type="domain" description="Luciferase-like" evidence="3">
    <location>
        <begin position="18"/>
        <end position="303"/>
    </location>
</feature>
<keyword evidence="2" id="KW-0503">Monooxygenase</keyword>
<dbReference type="InterPro" id="IPR022290">
    <property type="entry name" value="LLM_Atu2307-like"/>
</dbReference>
<comment type="caution">
    <text evidence="4">The sequence shown here is derived from an EMBL/GenBank/DDBJ whole genome shotgun (WGS) entry which is preliminary data.</text>
</comment>
<dbReference type="GO" id="GO:0016491">
    <property type="term" value="F:oxidoreductase activity"/>
    <property type="evidence" value="ECO:0007669"/>
    <property type="project" value="UniProtKB-KW"/>
</dbReference>
<evidence type="ECO:0000313" key="5">
    <source>
        <dbReference type="Proteomes" id="UP001597118"/>
    </source>
</evidence>
<dbReference type="Gene3D" id="3.20.20.30">
    <property type="entry name" value="Luciferase-like domain"/>
    <property type="match status" value="1"/>
</dbReference>
<keyword evidence="1 4" id="KW-0560">Oxidoreductase</keyword>
<dbReference type="Pfam" id="PF00296">
    <property type="entry name" value="Bac_luciferase"/>
    <property type="match status" value="1"/>
</dbReference>
<dbReference type="InterPro" id="IPR036661">
    <property type="entry name" value="Luciferase-like_sf"/>
</dbReference>
<dbReference type="Proteomes" id="UP001597118">
    <property type="component" value="Unassembled WGS sequence"/>
</dbReference>
<keyword evidence="5" id="KW-1185">Reference proteome</keyword>
<evidence type="ECO:0000256" key="1">
    <source>
        <dbReference type="ARBA" id="ARBA00023002"/>
    </source>
</evidence>
<dbReference type="SUPFAM" id="SSF51679">
    <property type="entry name" value="Bacterial luciferase-like"/>
    <property type="match status" value="1"/>
</dbReference>
<evidence type="ECO:0000256" key="2">
    <source>
        <dbReference type="ARBA" id="ARBA00023033"/>
    </source>
</evidence>
<gene>
    <name evidence="4" type="ORF">ACFSAH_00305</name>
</gene>
<proteinExistence type="predicted"/>
<dbReference type="EC" id="1.-.-.-" evidence="4"/>
<dbReference type="PANTHER" id="PTHR30137:SF8">
    <property type="entry name" value="BLR5498 PROTEIN"/>
    <property type="match status" value="1"/>
</dbReference>
<dbReference type="RefSeq" id="WP_379660679.1">
    <property type="nucleotide sequence ID" value="NZ_JBHUDG010000001.1"/>
</dbReference>
<evidence type="ECO:0000259" key="3">
    <source>
        <dbReference type="Pfam" id="PF00296"/>
    </source>
</evidence>
<dbReference type="PANTHER" id="PTHR30137">
    <property type="entry name" value="LUCIFERASE-LIKE MONOOXYGENASE"/>
    <property type="match status" value="1"/>
</dbReference>
<name>A0ABW4I889_9SPHI</name>
<dbReference type="InterPro" id="IPR011251">
    <property type="entry name" value="Luciferase-like_dom"/>
</dbReference>
<sequence length="345" mass="38393">MELGIGMFGDVAQNPAIGKQISAHQRIQEIIKEIKLADEVGLDVFGMGEHHREDYAVSSPEMILAAAATVTTNIKLASAVTVLSSSDPVKVYEDFAMLDLLSGGRAEIMVGRGSFIESFPLYGYHLSDYNILFEEKLDLLLNINKNQVINWKGTVRAPLTNQRIYPRALNPQIPIWIAVGGTPESVLRAAKLGLPLIIAIIGGYPYQFQPLVKLYKEEYAKHGHDVSKMQIAIHSHTFLGNNGQETADNYFPYYADQMDRIGKERGWPPFRKEQFEAGRQKQGALFIGDAAEVTDKILYMHELFGLTRFIAHIDVGGPEHKDVMKAIELFGTKVAPEIRKALPKG</sequence>
<accession>A0ABW4I889</accession>
<reference evidence="5" key="1">
    <citation type="journal article" date="2019" name="Int. J. Syst. Evol. Microbiol.">
        <title>The Global Catalogue of Microorganisms (GCM) 10K type strain sequencing project: providing services to taxonomists for standard genome sequencing and annotation.</title>
        <authorList>
            <consortium name="The Broad Institute Genomics Platform"/>
            <consortium name="The Broad Institute Genome Sequencing Center for Infectious Disease"/>
            <person name="Wu L."/>
            <person name="Ma J."/>
        </authorList>
    </citation>
    <scope>NUCLEOTIDE SEQUENCE [LARGE SCALE GENOMIC DNA]</scope>
    <source>
        <strain evidence="5">CCUG 53762</strain>
    </source>
</reference>
<organism evidence="4 5">
    <name type="scientific">Pseudopedobacter beijingensis</name>
    <dbReference type="NCBI Taxonomy" id="1207056"/>
    <lineage>
        <taxon>Bacteria</taxon>
        <taxon>Pseudomonadati</taxon>
        <taxon>Bacteroidota</taxon>
        <taxon>Sphingobacteriia</taxon>
        <taxon>Sphingobacteriales</taxon>
        <taxon>Sphingobacteriaceae</taxon>
        <taxon>Pseudopedobacter</taxon>
    </lineage>
</organism>
<protein>
    <submittedName>
        <fullName evidence="4">LLM class flavin-dependent oxidoreductase</fullName>
        <ecNumber evidence="4">1.-.-.-</ecNumber>
    </submittedName>
</protein>
<dbReference type="InterPro" id="IPR050766">
    <property type="entry name" value="Bact_Lucif_Oxidored"/>
</dbReference>
<dbReference type="EMBL" id="JBHUDG010000001">
    <property type="protein sequence ID" value="MFD1628292.1"/>
    <property type="molecule type" value="Genomic_DNA"/>
</dbReference>